<evidence type="ECO:0000313" key="2">
    <source>
        <dbReference type="Proteomes" id="UP000564644"/>
    </source>
</evidence>
<dbReference type="InterPro" id="IPR025051">
    <property type="entry name" value="DUF3990"/>
</dbReference>
<accession>A0A7X0SPD6</accession>
<organism evidence="1 2">
    <name type="scientific">Cohnella zeiphila</name>
    <dbReference type="NCBI Taxonomy" id="2761120"/>
    <lineage>
        <taxon>Bacteria</taxon>
        <taxon>Bacillati</taxon>
        <taxon>Bacillota</taxon>
        <taxon>Bacilli</taxon>
        <taxon>Bacillales</taxon>
        <taxon>Paenibacillaceae</taxon>
        <taxon>Cohnella</taxon>
    </lineage>
</organism>
<name>A0A7X0SPD6_9BACL</name>
<dbReference type="Proteomes" id="UP000564644">
    <property type="component" value="Unassembled WGS sequence"/>
</dbReference>
<dbReference type="RefSeq" id="WP_185130105.1">
    <property type="nucleotide sequence ID" value="NZ_JACJVO010000020.1"/>
</dbReference>
<sequence length="202" mass="23085">MDIITPQLLFHGTIDSFVPSFRRKLLRPDRWRPGRDFGEGLYTTISAAQARKWATKVARDQVGDARPCVLEIEMVTVPSEYEPVVFLSESLAWAGFILKHRMTENKGVDPCARHPDIVIGPMADSDTGKIVSECVKLERDEAWFYDQITRSSRGRRLDSLSLGNQVVFASEKWEQSLRLIGYYIHRGGRWIYHENANTAESI</sequence>
<evidence type="ECO:0000313" key="1">
    <source>
        <dbReference type="EMBL" id="MBB6732435.1"/>
    </source>
</evidence>
<reference evidence="1 2" key="1">
    <citation type="submission" date="2020-08" db="EMBL/GenBank/DDBJ databases">
        <title>Cohnella phylogeny.</title>
        <authorList>
            <person name="Dunlap C."/>
        </authorList>
    </citation>
    <scope>NUCLEOTIDE SEQUENCE [LARGE SCALE GENOMIC DNA]</scope>
    <source>
        <strain evidence="1 2">CBP 2801</strain>
    </source>
</reference>
<dbReference type="Pfam" id="PF13151">
    <property type="entry name" value="DUF3990"/>
    <property type="match status" value="1"/>
</dbReference>
<dbReference type="AlphaFoldDB" id="A0A7X0SPD6"/>
<dbReference type="EMBL" id="JACJVO010000020">
    <property type="protein sequence ID" value="MBB6732435.1"/>
    <property type="molecule type" value="Genomic_DNA"/>
</dbReference>
<comment type="caution">
    <text evidence="1">The sequence shown here is derived from an EMBL/GenBank/DDBJ whole genome shotgun (WGS) entry which is preliminary data.</text>
</comment>
<keyword evidence="2" id="KW-1185">Reference proteome</keyword>
<protein>
    <submittedName>
        <fullName evidence="1">DUF3990 domain-containing protein</fullName>
    </submittedName>
</protein>
<proteinExistence type="predicted"/>
<gene>
    <name evidence="1" type="ORF">H7C18_16055</name>
</gene>